<dbReference type="InterPro" id="IPR051283">
    <property type="entry name" value="Sec_Metabolite_Acyltrans"/>
</dbReference>
<accession>G9MU20</accession>
<protein>
    <submittedName>
        <fullName evidence="5">Uncharacterized protein</fullName>
    </submittedName>
</protein>
<keyword evidence="6" id="KW-1185">Reference proteome</keyword>
<dbReference type="GeneID" id="25787381"/>
<evidence type="ECO:0000256" key="4">
    <source>
        <dbReference type="ARBA" id="ARBA00023315"/>
    </source>
</evidence>
<dbReference type="Proteomes" id="UP000007115">
    <property type="component" value="Unassembled WGS sequence"/>
</dbReference>
<keyword evidence="3" id="KW-0808">Transferase</keyword>
<dbReference type="InterPro" id="IPR023213">
    <property type="entry name" value="CAT-like_dom_sf"/>
</dbReference>
<dbReference type="Gene3D" id="3.30.559.10">
    <property type="entry name" value="Chloramphenicol acetyltransferase-like domain"/>
    <property type="match status" value="2"/>
</dbReference>
<dbReference type="OrthoDB" id="21502at2759"/>
<dbReference type="OMA" id="EASFETW"/>
<dbReference type="VEuPathDB" id="FungiDB:TRIVIDRAFT_126992"/>
<name>G9MU20_HYPVG</name>
<proteinExistence type="inferred from homology"/>
<evidence type="ECO:0000313" key="6">
    <source>
        <dbReference type="Proteomes" id="UP000007115"/>
    </source>
</evidence>
<dbReference type="EMBL" id="ABDF02000037">
    <property type="protein sequence ID" value="EHK22058.1"/>
    <property type="molecule type" value="Genomic_DNA"/>
</dbReference>
<dbReference type="RefSeq" id="XP_013956251.1">
    <property type="nucleotide sequence ID" value="XM_014100776.1"/>
</dbReference>
<dbReference type="InParanoid" id="G9MU20"/>
<dbReference type="GO" id="GO:0016746">
    <property type="term" value="F:acyltransferase activity"/>
    <property type="evidence" value="ECO:0007669"/>
    <property type="project" value="UniProtKB-KW"/>
</dbReference>
<dbReference type="PANTHER" id="PTHR31896:SF69">
    <property type="entry name" value="FAMILY REGULATORY PROTEIN, PUTATIVE (AFU_ORTHOLOGUE AFUA_3G14730)-RELATED"/>
    <property type="match status" value="1"/>
</dbReference>
<comment type="caution">
    <text evidence="5">The sequence shown here is derived from an EMBL/GenBank/DDBJ whole genome shotgun (WGS) entry which is preliminary data.</text>
</comment>
<comment type="similarity">
    <text evidence="2">Belongs to the plant acyltransferase family.</text>
</comment>
<dbReference type="HOGENOM" id="CLU_029797_0_0_1"/>
<dbReference type="PANTHER" id="PTHR31896">
    <property type="entry name" value="FAMILY REGULATORY PROTEIN, PUTATIVE (AFU_ORTHOLOGUE AFUA_3G14730)-RELATED"/>
    <property type="match status" value="1"/>
</dbReference>
<evidence type="ECO:0000256" key="1">
    <source>
        <dbReference type="ARBA" id="ARBA00005179"/>
    </source>
</evidence>
<gene>
    <name evidence="5" type="ORF">TRIVIDRAFT_126992</name>
</gene>
<dbReference type="eggNOG" id="ENOG502SM04">
    <property type="taxonomic scope" value="Eukaryota"/>
</dbReference>
<evidence type="ECO:0000256" key="2">
    <source>
        <dbReference type="ARBA" id="ARBA00009861"/>
    </source>
</evidence>
<feature type="non-terminal residue" evidence="5">
    <location>
        <position position="464"/>
    </location>
</feature>
<evidence type="ECO:0000256" key="3">
    <source>
        <dbReference type="ARBA" id="ARBA00022679"/>
    </source>
</evidence>
<organism evidence="5 6">
    <name type="scientific">Hypocrea virens (strain Gv29-8 / FGSC 10586)</name>
    <name type="common">Gliocladium virens</name>
    <name type="synonym">Trichoderma virens</name>
    <dbReference type="NCBI Taxonomy" id="413071"/>
    <lineage>
        <taxon>Eukaryota</taxon>
        <taxon>Fungi</taxon>
        <taxon>Dikarya</taxon>
        <taxon>Ascomycota</taxon>
        <taxon>Pezizomycotina</taxon>
        <taxon>Sordariomycetes</taxon>
        <taxon>Hypocreomycetidae</taxon>
        <taxon>Hypocreales</taxon>
        <taxon>Hypocreaceae</taxon>
        <taxon>Trichoderma</taxon>
    </lineage>
</organism>
<reference evidence="5 6" key="1">
    <citation type="journal article" date="2011" name="Genome Biol.">
        <title>Comparative genome sequence analysis underscores mycoparasitism as the ancestral life style of Trichoderma.</title>
        <authorList>
            <person name="Kubicek C.P."/>
            <person name="Herrera-Estrella A."/>
            <person name="Seidl-Seiboth V."/>
            <person name="Martinez D.A."/>
            <person name="Druzhinina I.S."/>
            <person name="Thon M."/>
            <person name="Zeilinger S."/>
            <person name="Casas-Flores S."/>
            <person name="Horwitz B.A."/>
            <person name="Mukherjee P.K."/>
            <person name="Mukherjee M."/>
            <person name="Kredics L."/>
            <person name="Alcaraz L.D."/>
            <person name="Aerts A."/>
            <person name="Antal Z."/>
            <person name="Atanasova L."/>
            <person name="Cervantes-Badillo M.G."/>
            <person name="Challacombe J."/>
            <person name="Chertkov O."/>
            <person name="McCluskey K."/>
            <person name="Coulpier F."/>
            <person name="Deshpande N."/>
            <person name="von Doehren H."/>
            <person name="Ebbole D.J."/>
            <person name="Esquivel-Naranjo E.U."/>
            <person name="Fekete E."/>
            <person name="Flipphi M."/>
            <person name="Glaser F."/>
            <person name="Gomez-Rodriguez E.Y."/>
            <person name="Gruber S."/>
            <person name="Han C."/>
            <person name="Henrissat B."/>
            <person name="Hermosa R."/>
            <person name="Hernandez-Onate M."/>
            <person name="Karaffa L."/>
            <person name="Kosti I."/>
            <person name="Le Crom S."/>
            <person name="Lindquist E."/>
            <person name="Lucas S."/>
            <person name="Luebeck M."/>
            <person name="Luebeck P.S."/>
            <person name="Margeot A."/>
            <person name="Metz B."/>
            <person name="Misra M."/>
            <person name="Nevalainen H."/>
            <person name="Omann M."/>
            <person name="Packer N."/>
            <person name="Perrone G."/>
            <person name="Uresti-Rivera E.E."/>
            <person name="Salamov A."/>
            <person name="Schmoll M."/>
            <person name="Seiboth B."/>
            <person name="Shapiro H."/>
            <person name="Sukno S."/>
            <person name="Tamayo-Ramos J.A."/>
            <person name="Tisch D."/>
            <person name="Wiest A."/>
            <person name="Wilkinson H.H."/>
            <person name="Zhang M."/>
            <person name="Coutinho P.M."/>
            <person name="Kenerley C.M."/>
            <person name="Monte E."/>
            <person name="Baker S.E."/>
            <person name="Grigoriev I.V."/>
        </authorList>
    </citation>
    <scope>NUCLEOTIDE SEQUENCE [LARGE SCALE GENOMIC DNA]</scope>
    <source>
        <strain evidence="6">Gv29-8 / FGSC 10586</strain>
    </source>
</reference>
<comment type="pathway">
    <text evidence="1">Secondary metabolite biosynthesis.</text>
</comment>
<evidence type="ECO:0000313" key="5">
    <source>
        <dbReference type="EMBL" id="EHK22058.1"/>
    </source>
</evidence>
<sequence length="464" mass="51558">EEGLELSSFDDNLVNRSVNVNLLLFFDTVLNAERLHSTLETLARSEHWNRISAERKIQVSHRLSYNNLSAIALISPIEYMNTVENRRILVHPKVAKLLEITTVPTVLGTMKDIQDILCLSVKGFEKRLDKQLGLHVVSFLDATSIILRWHHTLCDATGMSLIVQAWTALLRSDPGGIPKIMNTNVDHLADIGRNPPEPHYLESKRMTFMGTMAKLAYENIGGIFTGFETRAVCLPAAFLKKYRAHAEANLDYSGQGHKPEFLSDSDLISAWWTRLLIFSQTSTPSDVSVAINNAVSYRSALQPDPLPESTNFLPNAVGFATAMITAKDVLEKNVSYIACAVRDSILKSKTRGQAEVWGALLRNSPQQMFPLFGSASTYLVFITNWSKSNFLAMNFSAAEAGDVTKDNIGQVGSGLPRILAAWPTPNFMNGIIILGKDSVGNYWVNITLTAKLWNKFVPLMEKET</sequence>
<feature type="non-terminal residue" evidence="5">
    <location>
        <position position="1"/>
    </location>
</feature>
<keyword evidence="4" id="KW-0012">Acyltransferase</keyword>
<dbReference type="STRING" id="413071.G9MU20"/>
<dbReference type="AlphaFoldDB" id="G9MU20"/>